<comment type="caution">
    <text evidence="1">The sequence shown here is derived from an EMBL/GenBank/DDBJ whole genome shotgun (WGS) entry which is preliminary data.</text>
</comment>
<protein>
    <submittedName>
        <fullName evidence="1">Uncharacterized protein</fullName>
    </submittedName>
</protein>
<dbReference type="EMBL" id="BGPR01001568">
    <property type="protein sequence ID" value="GBM56931.1"/>
    <property type="molecule type" value="Genomic_DNA"/>
</dbReference>
<evidence type="ECO:0000313" key="1">
    <source>
        <dbReference type="EMBL" id="GBM56931.1"/>
    </source>
</evidence>
<name>A0A4Y2GVH8_ARAVE</name>
<sequence>MCASPPQNAIWHAVSIGPCARNGRKFVHCHASPSSSRCSGGAKKGRGTILCIQPSIEGALGVGQASVFLVRLSLSLPPLPRHRPVFIARLFLFAPASTAGTPKNRSSSDVSGM</sequence>
<reference evidence="1 2" key="1">
    <citation type="journal article" date="2019" name="Sci. Rep.">
        <title>Orb-weaving spider Araneus ventricosus genome elucidates the spidroin gene catalogue.</title>
        <authorList>
            <person name="Kono N."/>
            <person name="Nakamura H."/>
            <person name="Ohtoshi R."/>
            <person name="Moran D.A.P."/>
            <person name="Shinohara A."/>
            <person name="Yoshida Y."/>
            <person name="Fujiwara M."/>
            <person name="Mori M."/>
            <person name="Tomita M."/>
            <person name="Arakawa K."/>
        </authorList>
    </citation>
    <scope>NUCLEOTIDE SEQUENCE [LARGE SCALE GENOMIC DNA]</scope>
</reference>
<proteinExistence type="predicted"/>
<accession>A0A4Y2GVH8</accession>
<dbReference type="Proteomes" id="UP000499080">
    <property type="component" value="Unassembled WGS sequence"/>
</dbReference>
<gene>
    <name evidence="1" type="ORF">AVEN_168599_1</name>
</gene>
<dbReference type="AlphaFoldDB" id="A0A4Y2GVH8"/>
<keyword evidence="2" id="KW-1185">Reference proteome</keyword>
<evidence type="ECO:0000313" key="2">
    <source>
        <dbReference type="Proteomes" id="UP000499080"/>
    </source>
</evidence>
<organism evidence="1 2">
    <name type="scientific">Araneus ventricosus</name>
    <name type="common">Orbweaver spider</name>
    <name type="synonym">Epeira ventricosa</name>
    <dbReference type="NCBI Taxonomy" id="182803"/>
    <lineage>
        <taxon>Eukaryota</taxon>
        <taxon>Metazoa</taxon>
        <taxon>Ecdysozoa</taxon>
        <taxon>Arthropoda</taxon>
        <taxon>Chelicerata</taxon>
        <taxon>Arachnida</taxon>
        <taxon>Araneae</taxon>
        <taxon>Araneomorphae</taxon>
        <taxon>Entelegynae</taxon>
        <taxon>Araneoidea</taxon>
        <taxon>Araneidae</taxon>
        <taxon>Araneus</taxon>
    </lineage>
</organism>